<dbReference type="HOGENOM" id="CLU_088683_0_0_1"/>
<dbReference type="Proteomes" id="UP000002058">
    <property type="component" value="Unassembled WGS sequence"/>
</dbReference>
<dbReference type="EMBL" id="CH476618">
    <property type="protein sequence ID" value="EEP82056.1"/>
    <property type="molecule type" value="Genomic_DNA"/>
</dbReference>
<dbReference type="InterPro" id="IPR025213">
    <property type="entry name" value="Sim4_Fta2"/>
</dbReference>
<dbReference type="eggNOG" id="ENOG502T0VF">
    <property type="taxonomic scope" value="Eukaryota"/>
</dbReference>
<name>C4JWH9_UNCRE</name>
<dbReference type="RefSeq" id="XP_002583954.1">
    <property type="nucleotide sequence ID" value="XM_002583908.1"/>
</dbReference>
<proteinExistence type="predicted"/>
<evidence type="ECO:0000313" key="1">
    <source>
        <dbReference type="EMBL" id="EEP82056.1"/>
    </source>
</evidence>
<dbReference type="SUPFAM" id="SSF56112">
    <property type="entry name" value="Protein kinase-like (PK-like)"/>
    <property type="match status" value="1"/>
</dbReference>
<sequence length="249" mass="29303">MIGRWLSELPMDDPTRKSTSRPMLRRFIHHTEPIKFIKYIGHGAEGRVYLIEVLGSQYALKIFSNWTYTSNIYLRERQKPYTFPFSHECRAFARLDSLDENGTWAVKCHGWIKLSDEQFKPLQRFSGLSRWAIVKDYIPNEVSISDVPEIRRKMTIARKALLYPKDLQPRNFRGSFLVDLGAVRTYPYPPQRFWSNTRRREYFAWFDKDASQWEVSVRDGKVIEGWLNRMIKGKPSPCETAEAGDAKLD</sequence>
<dbReference type="OMA" id="WAVQCHG"/>
<dbReference type="AlphaFoldDB" id="C4JWH9"/>
<organism evidence="1 2">
    <name type="scientific">Uncinocarpus reesii (strain UAMH 1704)</name>
    <dbReference type="NCBI Taxonomy" id="336963"/>
    <lineage>
        <taxon>Eukaryota</taxon>
        <taxon>Fungi</taxon>
        <taxon>Dikarya</taxon>
        <taxon>Ascomycota</taxon>
        <taxon>Pezizomycotina</taxon>
        <taxon>Eurotiomycetes</taxon>
        <taxon>Eurotiomycetidae</taxon>
        <taxon>Onygenales</taxon>
        <taxon>Onygenaceae</taxon>
        <taxon>Uncinocarpus</taxon>
    </lineage>
</organism>
<dbReference type="KEGG" id="ure:UREG_06921"/>
<reference evidence="2" key="1">
    <citation type="journal article" date="2009" name="Genome Res.">
        <title>Comparative genomic analyses of the human fungal pathogens Coccidioides and their relatives.</title>
        <authorList>
            <person name="Sharpton T.J."/>
            <person name="Stajich J.E."/>
            <person name="Rounsley S.D."/>
            <person name="Gardner M.J."/>
            <person name="Wortman J.R."/>
            <person name="Jordar V.S."/>
            <person name="Maiti R."/>
            <person name="Kodira C.D."/>
            <person name="Neafsey D.E."/>
            <person name="Zeng Q."/>
            <person name="Hung C.-Y."/>
            <person name="McMahan C."/>
            <person name="Muszewska A."/>
            <person name="Grynberg M."/>
            <person name="Mandel M.A."/>
            <person name="Kellner E.M."/>
            <person name="Barker B.M."/>
            <person name="Galgiani J.N."/>
            <person name="Orbach M.J."/>
            <person name="Kirkland T.N."/>
            <person name="Cole G.T."/>
            <person name="Henn M.R."/>
            <person name="Birren B.W."/>
            <person name="Taylor J.W."/>
        </authorList>
    </citation>
    <scope>NUCLEOTIDE SEQUENCE [LARGE SCALE GENOMIC DNA]</scope>
    <source>
        <strain evidence="2">UAMH 1704</strain>
    </source>
</reference>
<dbReference type="OrthoDB" id="4203520at2759"/>
<dbReference type="VEuPathDB" id="FungiDB:UREG_06921"/>
<keyword evidence="2" id="KW-1185">Reference proteome</keyword>
<dbReference type="InterPro" id="IPR011009">
    <property type="entry name" value="Kinase-like_dom_sf"/>
</dbReference>
<evidence type="ECO:0008006" key="3">
    <source>
        <dbReference type="Google" id="ProtNLM"/>
    </source>
</evidence>
<dbReference type="InParanoid" id="C4JWH9"/>
<accession>C4JWH9</accession>
<evidence type="ECO:0000313" key="2">
    <source>
        <dbReference type="Proteomes" id="UP000002058"/>
    </source>
</evidence>
<protein>
    <recommendedName>
        <fullName evidence="3">Protein kinase domain-containing protein</fullName>
    </recommendedName>
</protein>
<dbReference type="Pfam" id="PF13095">
    <property type="entry name" value="FTA2"/>
    <property type="match status" value="1"/>
</dbReference>
<gene>
    <name evidence="1" type="ORF">UREG_06921</name>
</gene>
<dbReference type="GeneID" id="8442460"/>